<dbReference type="InterPro" id="IPR017942">
    <property type="entry name" value="Lipid-bd_serum_glycop_N"/>
</dbReference>
<dbReference type="SUPFAM" id="SSF55394">
    <property type="entry name" value="Bactericidal permeability-increasing protein, BPI"/>
    <property type="match status" value="1"/>
</dbReference>
<keyword evidence="1" id="KW-0732">Signal</keyword>
<dbReference type="PANTHER" id="PTHR47736">
    <property type="entry name" value="BPI FOLD-CONTAINING FAMILY A MEMBER 3"/>
    <property type="match status" value="1"/>
</dbReference>
<organism evidence="3 4">
    <name type="scientific">Echinops telfairi</name>
    <name type="common">Lesser hedgehog tenrec</name>
    <dbReference type="NCBI Taxonomy" id="9371"/>
    <lineage>
        <taxon>Eukaryota</taxon>
        <taxon>Metazoa</taxon>
        <taxon>Chordata</taxon>
        <taxon>Craniata</taxon>
        <taxon>Vertebrata</taxon>
        <taxon>Euteleostomi</taxon>
        <taxon>Mammalia</taxon>
        <taxon>Eutheria</taxon>
        <taxon>Afrotheria</taxon>
        <taxon>Tenrecidae</taxon>
        <taxon>Tenrecinae</taxon>
        <taxon>Echinops</taxon>
    </lineage>
</organism>
<dbReference type="InterPro" id="IPR017943">
    <property type="entry name" value="Bactericidal_perm-incr_a/b_dom"/>
</dbReference>
<dbReference type="Pfam" id="PF01273">
    <property type="entry name" value="LBP_BPI_CETP"/>
    <property type="match status" value="1"/>
</dbReference>
<dbReference type="RefSeq" id="XP_045151481.1">
    <property type="nucleotide sequence ID" value="XM_045295546.1"/>
</dbReference>
<keyword evidence="3" id="KW-1185">Reference proteome</keyword>
<dbReference type="GeneID" id="101658615"/>
<proteinExistence type="predicted"/>
<reference evidence="4" key="1">
    <citation type="submission" date="2025-08" db="UniProtKB">
        <authorList>
            <consortium name="RefSeq"/>
        </authorList>
    </citation>
    <scope>IDENTIFICATION</scope>
</reference>
<evidence type="ECO:0000313" key="3">
    <source>
        <dbReference type="Proteomes" id="UP000694863"/>
    </source>
</evidence>
<dbReference type="Proteomes" id="UP000694863">
    <property type="component" value="Unplaced"/>
</dbReference>
<dbReference type="PANTHER" id="PTHR47736:SF1">
    <property type="entry name" value="BPI FOLD-CONTAINING FAMILY A MEMBER 3"/>
    <property type="match status" value="1"/>
</dbReference>
<accession>A0ABM1VLG5</accession>
<sequence>MPPLWKPLILLGLLPLLSILPKQPGSGLAEAHLESRPTLARIIAQGLTRLHAESRVQSLQLLSSLNTSEHGPAGMVGWLIGSTGLQQQEEDSINITNVHMDCGEIQMSSHKEWFSASIALEFDLIFRLPFNSKIIPLRTHMDLTVEFWLQKDEFGRRDLVIGNCCVKPSSVSMLLIEDVPPKTQSVLSKLRENLEKVIPQLVASQVCPLMEEILRQLDVKLLKSLLGECLCPHRKDCLGMASGSKRCLPPEPEARALKTL</sequence>
<gene>
    <name evidence="4" type="primary">BPIFA3</name>
</gene>
<evidence type="ECO:0000256" key="1">
    <source>
        <dbReference type="SAM" id="SignalP"/>
    </source>
</evidence>
<protein>
    <submittedName>
        <fullName evidence="4">BPI fold-containing family A member 3 isoform X1</fullName>
    </submittedName>
</protein>
<name>A0ABM1VLG5_ECHTE</name>
<dbReference type="InterPro" id="IPR032946">
    <property type="entry name" value="Bpifa3"/>
</dbReference>
<feature type="signal peptide" evidence="1">
    <location>
        <begin position="1"/>
        <end position="19"/>
    </location>
</feature>
<feature type="chain" id="PRO_5046809193" evidence="1">
    <location>
        <begin position="20"/>
        <end position="260"/>
    </location>
</feature>
<feature type="domain" description="Lipid-binding serum glycoprotein N-terminal" evidence="2">
    <location>
        <begin position="53"/>
        <end position="217"/>
    </location>
</feature>
<dbReference type="Gene3D" id="3.15.10.10">
    <property type="entry name" value="Bactericidal permeability-increasing protein, domain 1"/>
    <property type="match status" value="1"/>
</dbReference>
<evidence type="ECO:0000259" key="2">
    <source>
        <dbReference type="Pfam" id="PF01273"/>
    </source>
</evidence>
<evidence type="ECO:0000313" key="4">
    <source>
        <dbReference type="RefSeq" id="XP_030742938.1"/>
    </source>
</evidence>
<dbReference type="RefSeq" id="XP_030742938.1">
    <property type="nucleotide sequence ID" value="XM_030887078.2"/>
</dbReference>